<dbReference type="EMBL" id="JAAARO010000009">
    <property type="protein sequence ID" value="KAF5742906.1"/>
    <property type="molecule type" value="Genomic_DNA"/>
</dbReference>
<dbReference type="InParanoid" id="A0A7J7DA00"/>
<evidence type="ECO:0000256" key="2">
    <source>
        <dbReference type="PROSITE-ProRule" id="PRU00708"/>
    </source>
</evidence>
<dbReference type="PANTHER" id="PTHR47926">
    <property type="entry name" value="PENTATRICOPEPTIDE REPEAT-CONTAINING PROTEIN"/>
    <property type="match status" value="1"/>
</dbReference>
<keyword evidence="1" id="KW-0677">Repeat</keyword>
<dbReference type="GO" id="GO:0003723">
    <property type="term" value="F:RNA binding"/>
    <property type="evidence" value="ECO:0007669"/>
    <property type="project" value="InterPro"/>
</dbReference>
<dbReference type="GO" id="GO:0009451">
    <property type="term" value="P:RNA modification"/>
    <property type="evidence" value="ECO:0007669"/>
    <property type="project" value="InterPro"/>
</dbReference>
<name>A0A7J7DA00_TRIWF</name>
<dbReference type="InterPro" id="IPR046960">
    <property type="entry name" value="PPR_At4g14850-like_plant"/>
</dbReference>
<sequence>MISGYSQMGYAAEAVELFGRMREDGFEPDEITLVSVLGECEDVGDLRLTLGSWTEEFVMGNKMELMNSYMGSALIDMDGKCGDLVSAGRVFDRMPKKEVVTWNALITRNKHPCERYAQNGSSTEVMPVFNCMIGASSDPDEITLIGELFASASFGALSLGKWVETYASQRERLTP</sequence>
<organism evidence="3 4">
    <name type="scientific">Tripterygium wilfordii</name>
    <name type="common">Thunder God vine</name>
    <dbReference type="NCBI Taxonomy" id="458696"/>
    <lineage>
        <taxon>Eukaryota</taxon>
        <taxon>Viridiplantae</taxon>
        <taxon>Streptophyta</taxon>
        <taxon>Embryophyta</taxon>
        <taxon>Tracheophyta</taxon>
        <taxon>Spermatophyta</taxon>
        <taxon>Magnoliopsida</taxon>
        <taxon>eudicotyledons</taxon>
        <taxon>Gunneridae</taxon>
        <taxon>Pentapetalae</taxon>
        <taxon>rosids</taxon>
        <taxon>fabids</taxon>
        <taxon>Celastrales</taxon>
        <taxon>Celastraceae</taxon>
        <taxon>Tripterygium</taxon>
    </lineage>
</organism>
<keyword evidence="4" id="KW-1185">Reference proteome</keyword>
<evidence type="ECO:0000256" key="1">
    <source>
        <dbReference type="ARBA" id="ARBA00022737"/>
    </source>
</evidence>
<dbReference type="AlphaFoldDB" id="A0A7J7DA00"/>
<dbReference type="InterPro" id="IPR011990">
    <property type="entry name" value="TPR-like_helical_dom_sf"/>
</dbReference>
<dbReference type="PROSITE" id="PS51375">
    <property type="entry name" value="PPR"/>
    <property type="match status" value="1"/>
</dbReference>
<dbReference type="NCBIfam" id="TIGR00756">
    <property type="entry name" value="PPR"/>
    <property type="match status" value="1"/>
</dbReference>
<evidence type="ECO:0008006" key="5">
    <source>
        <dbReference type="Google" id="ProtNLM"/>
    </source>
</evidence>
<proteinExistence type="predicted"/>
<dbReference type="Pfam" id="PF01535">
    <property type="entry name" value="PPR"/>
    <property type="match status" value="1"/>
</dbReference>
<dbReference type="InterPro" id="IPR002885">
    <property type="entry name" value="PPR_rpt"/>
</dbReference>
<evidence type="ECO:0000313" key="3">
    <source>
        <dbReference type="EMBL" id="KAF5742906.1"/>
    </source>
</evidence>
<comment type="caution">
    <text evidence="3">The sequence shown here is derived from an EMBL/GenBank/DDBJ whole genome shotgun (WGS) entry which is preliminary data.</text>
</comment>
<accession>A0A7J7DA00</accession>
<evidence type="ECO:0000313" key="4">
    <source>
        <dbReference type="Proteomes" id="UP000593562"/>
    </source>
</evidence>
<feature type="repeat" description="PPR" evidence="2">
    <location>
        <begin position="1"/>
        <end position="28"/>
    </location>
</feature>
<dbReference type="Proteomes" id="UP000593562">
    <property type="component" value="Unassembled WGS sequence"/>
</dbReference>
<dbReference type="Gene3D" id="1.25.40.10">
    <property type="entry name" value="Tetratricopeptide repeat domain"/>
    <property type="match status" value="2"/>
</dbReference>
<gene>
    <name evidence="3" type="ORF">HS088_TW09G00968</name>
</gene>
<protein>
    <recommendedName>
        <fullName evidence="5">Pentatricopeptide repeat-containing protein</fullName>
    </recommendedName>
</protein>
<reference evidence="3 4" key="1">
    <citation type="journal article" date="2020" name="Nat. Commun.">
        <title>Genome of Tripterygium wilfordii and identification of cytochrome P450 involved in triptolide biosynthesis.</title>
        <authorList>
            <person name="Tu L."/>
            <person name="Su P."/>
            <person name="Zhang Z."/>
            <person name="Gao L."/>
            <person name="Wang J."/>
            <person name="Hu T."/>
            <person name="Zhou J."/>
            <person name="Zhang Y."/>
            <person name="Zhao Y."/>
            <person name="Liu Y."/>
            <person name="Song Y."/>
            <person name="Tong Y."/>
            <person name="Lu Y."/>
            <person name="Yang J."/>
            <person name="Xu C."/>
            <person name="Jia M."/>
            <person name="Peters R.J."/>
            <person name="Huang L."/>
            <person name="Gao W."/>
        </authorList>
    </citation>
    <scope>NUCLEOTIDE SEQUENCE [LARGE SCALE GENOMIC DNA]</scope>
    <source>
        <strain evidence="4">cv. XIE 37</strain>
        <tissue evidence="3">Leaf</tissue>
    </source>
</reference>